<evidence type="ECO:0000256" key="10">
    <source>
        <dbReference type="ARBA" id="ARBA00022982"/>
    </source>
</evidence>
<keyword evidence="12" id="KW-0472">Membrane</keyword>
<dbReference type="Proteomes" id="UP001176521">
    <property type="component" value="Unassembled WGS sequence"/>
</dbReference>
<feature type="disulfide bond" description="Redox-active" evidence="18">
    <location>
        <begin position="124"/>
        <end position="129"/>
    </location>
</feature>
<evidence type="ECO:0000256" key="4">
    <source>
        <dbReference type="ARBA" id="ARBA00011802"/>
    </source>
</evidence>
<keyword evidence="11" id="KW-0560">Oxidoreductase</keyword>
<dbReference type="EMBL" id="JAPDMQ010000017">
    <property type="protein sequence ID" value="KAK0540195.1"/>
    <property type="molecule type" value="Genomic_DNA"/>
</dbReference>
<feature type="compositionally biased region" description="Low complexity" evidence="19">
    <location>
        <begin position="596"/>
        <end position="632"/>
    </location>
</feature>
<feature type="compositionally biased region" description="Low complexity" evidence="19">
    <location>
        <begin position="387"/>
        <end position="401"/>
    </location>
</feature>
<feature type="chain" id="PRO_5042842970" evidence="20">
    <location>
        <begin position="31"/>
        <end position="640"/>
    </location>
</feature>
<dbReference type="InterPro" id="IPR037192">
    <property type="entry name" value="ERO1-like_sf"/>
</dbReference>
<keyword evidence="22" id="KW-1185">Reference proteome</keyword>
<keyword evidence="15" id="KW-0676">Redox-active center</keyword>
<feature type="active site" description="Nucleophile" evidence="16">
    <location>
        <position position="487"/>
    </location>
</feature>
<keyword evidence="9 17" id="KW-0274">FAD</keyword>
<evidence type="ECO:0000256" key="9">
    <source>
        <dbReference type="ARBA" id="ARBA00022827"/>
    </source>
</evidence>
<gene>
    <name evidence="21" type="primary">ERO1</name>
    <name evidence="21" type="ORF">OC842_000587</name>
</gene>
<evidence type="ECO:0000256" key="8">
    <source>
        <dbReference type="ARBA" id="ARBA00022824"/>
    </source>
</evidence>
<comment type="caution">
    <text evidence="21">The sequence shown here is derived from an EMBL/GenBank/DDBJ whole genome shotgun (WGS) entry which is preliminary data.</text>
</comment>
<feature type="disulfide bond" description="Redox-active" evidence="18">
    <location>
        <begin position="487"/>
        <end position="490"/>
    </location>
</feature>
<dbReference type="GO" id="GO:0071949">
    <property type="term" value="F:FAD binding"/>
    <property type="evidence" value="ECO:0007669"/>
    <property type="project" value="InterPro"/>
</dbReference>
<evidence type="ECO:0000256" key="18">
    <source>
        <dbReference type="PIRSR" id="PIRSR017205-3"/>
    </source>
</evidence>
<evidence type="ECO:0000256" key="14">
    <source>
        <dbReference type="ARBA" id="ARBA00023180"/>
    </source>
</evidence>
<protein>
    <submittedName>
        <fullName evidence="21">Endoplasmic oxidoreductin-1</fullName>
    </submittedName>
</protein>
<feature type="signal peptide" evidence="20">
    <location>
        <begin position="1"/>
        <end position="30"/>
    </location>
</feature>
<comment type="cofactor">
    <cofactor evidence="1 17">
        <name>FAD</name>
        <dbReference type="ChEBI" id="CHEBI:57692"/>
    </cofactor>
</comment>
<sequence length="640" mass="67790">MRSRRTRSMLRVAAVAALAAVALLAPPVSGGSGRGRGSSLSARSSLSDPSLFLGLDSVLKKGQDGQICRPTGLIDDARCDFETVEALNDEFFNGLHRLVQTPYFRFYKLDLYRDCPFWTENSFCMNRACGVEQAEEEEIPEQYRTSQLSSVSSLDAGTNELLSSSDDDSDFCFWDDTVSGDARYVDLIKNPERFTGYAGPSASRVWKSIYEENCFGLGGPFIEPPRPGELNGFVSRETLLASSLFPPAGAPGGGGSGGTSGARKDVSGISPAFRGLLSSLEAPVDKGDSETCLEKRVFYRIISGLHASISIHVCAEYLDQQTGEWAPNLECFVTRIAQHPERLQNVYFNYVLMLRALARLGDGWLDNIEIGTGTGVDANAPWNLSTASSGSGAAGPAAAAAPRHEAGKSQRPPDASPSSSLEEDPAHASDSLTREHLESLIAAAQASPPTFDEHSMFDPANPEAAQLRSEFRQRFRNISAIMDCVGCDKCRLWGKVQVNGLGTALKILFSDSVGRSGGGGGGGSGGSGAAAGMGAPGAGAGGSPKPPVLTRSELVALINTAHRFAESLRAVTIFREMYQDALRQREEEQLARTEPTSTGSSSRTSGQNASGSPNTASTPSSSAAAATDNPTSVPHGHDEL</sequence>
<keyword evidence="8" id="KW-0256">Endoplasmic reticulum</keyword>
<comment type="similarity">
    <text evidence="3">Belongs to the EROs family.</text>
</comment>
<evidence type="ECO:0000313" key="21">
    <source>
        <dbReference type="EMBL" id="KAK0540195.1"/>
    </source>
</evidence>
<evidence type="ECO:0000256" key="12">
    <source>
        <dbReference type="ARBA" id="ARBA00023136"/>
    </source>
</evidence>
<keyword evidence="13 18" id="KW-1015">Disulfide bond</keyword>
<dbReference type="GO" id="GO:0015035">
    <property type="term" value="F:protein-disulfide reductase activity"/>
    <property type="evidence" value="ECO:0007669"/>
    <property type="project" value="InterPro"/>
</dbReference>
<proteinExistence type="inferred from homology"/>
<accession>A0AAN6GJ19</accession>
<dbReference type="InterPro" id="IPR007266">
    <property type="entry name" value="Ero1"/>
</dbReference>
<dbReference type="GO" id="GO:0005789">
    <property type="term" value="C:endoplasmic reticulum membrane"/>
    <property type="evidence" value="ECO:0007669"/>
    <property type="project" value="UniProtKB-SubCell"/>
</dbReference>
<feature type="active site" evidence="16">
    <location>
        <position position="490"/>
    </location>
</feature>
<dbReference type="PANTHER" id="PTHR12613:SF0">
    <property type="entry name" value="ERO1-LIKE PROTEIN"/>
    <property type="match status" value="1"/>
</dbReference>
<evidence type="ECO:0000256" key="1">
    <source>
        <dbReference type="ARBA" id="ARBA00001974"/>
    </source>
</evidence>
<reference evidence="21" key="1">
    <citation type="journal article" date="2023" name="PhytoFront">
        <title>Draft Genome Resources of Seven Strains of Tilletia horrida, Causal Agent of Kernel Smut of Rice.</title>
        <authorList>
            <person name="Khanal S."/>
            <person name="Antony Babu S."/>
            <person name="Zhou X.G."/>
        </authorList>
    </citation>
    <scope>NUCLEOTIDE SEQUENCE</scope>
    <source>
        <strain evidence="21">TX3</strain>
    </source>
</reference>
<evidence type="ECO:0000256" key="6">
    <source>
        <dbReference type="ARBA" id="ARBA00022630"/>
    </source>
</evidence>
<keyword evidence="6" id="KW-0285">Flavoprotein</keyword>
<organism evidence="21 22">
    <name type="scientific">Tilletia horrida</name>
    <dbReference type="NCBI Taxonomy" id="155126"/>
    <lineage>
        <taxon>Eukaryota</taxon>
        <taxon>Fungi</taxon>
        <taxon>Dikarya</taxon>
        <taxon>Basidiomycota</taxon>
        <taxon>Ustilaginomycotina</taxon>
        <taxon>Exobasidiomycetes</taxon>
        <taxon>Tilletiales</taxon>
        <taxon>Tilletiaceae</taxon>
        <taxon>Tilletia</taxon>
    </lineage>
</organism>
<dbReference type="PIRSF" id="PIRSF017205">
    <property type="entry name" value="ERO1"/>
    <property type="match status" value="1"/>
</dbReference>
<evidence type="ECO:0000256" key="2">
    <source>
        <dbReference type="ARBA" id="ARBA00004367"/>
    </source>
</evidence>
<evidence type="ECO:0000256" key="5">
    <source>
        <dbReference type="ARBA" id="ARBA00022448"/>
    </source>
</evidence>
<comment type="subunit">
    <text evidence="4">May function both as a monomer and a homodimer.</text>
</comment>
<evidence type="ECO:0000313" key="22">
    <source>
        <dbReference type="Proteomes" id="UP001176521"/>
    </source>
</evidence>
<keyword evidence="14" id="KW-0325">Glycoprotein</keyword>
<dbReference type="GO" id="GO:0034975">
    <property type="term" value="P:protein folding in endoplasmic reticulum"/>
    <property type="evidence" value="ECO:0007669"/>
    <property type="project" value="InterPro"/>
</dbReference>
<evidence type="ECO:0000256" key="3">
    <source>
        <dbReference type="ARBA" id="ARBA00008277"/>
    </source>
</evidence>
<feature type="binding site" evidence="17">
    <location>
        <position position="195"/>
    </location>
    <ligand>
        <name>FAD</name>
        <dbReference type="ChEBI" id="CHEBI:57692"/>
    </ligand>
</feature>
<evidence type="ECO:0000256" key="15">
    <source>
        <dbReference type="ARBA" id="ARBA00023284"/>
    </source>
</evidence>
<evidence type="ECO:0000256" key="7">
    <source>
        <dbReference type="ARBA" id="ARBA00022729"/>
    </source>
</evidence>
<name>A0AAN6GJ19_9BASI</name>
<evidence type="ECO:0000256" key="19">
    <source>
        <dbReference type="SAM" id="MobiDB-lite"/>
    </source>
</evidence>
<evidence type="ECO:0000256" key="16">
    <source>
        <dbReference type="PIRSR" id="PIRSR017205-1"/>
    </source>
</evidence>
<feature type="binding site" evidence="17">
    <location>
        <position position="306"/>
    </location>
    <ligand>
        <name>FAD</name>
        <dbReference type="ChEBI" id="CHEBI:57692"/>
    </ligand>
</feature>
<feature type="binding site" evidence="17">
    <location>
        <position position="303"/>
    </location>
    <ligand>
        <name>FAD</name>
        <dbReference type="ChEBI" id="CHEBI:57692"/>
    </ligand>
</feature>
<feature type="binding site" evidence="17">
    <location>
        <position position="206"/>
    </location>
    <ligand>
        <name>FAD</name>
        <dbReference type="ChEBI" id="CHEBI:57692"/>
    </ligand>
</feature>
<feature type="region of interest" description="Disordered" evidence="19">
    <location>
        <begin position="585"/>
        <end position="640"/>
    </location>
</feature>
<feature type="binding site" evidence="17">
    <location>
        <position position="335"/>
    </location>
    <ligand>
        <name>FAD</name>
        <dbReference type="ChEBI" id="CHEBI:57692"/>
    </ligand>
</feature>
<evidence type="ECO:0000256" key="20">
    <source>
        <dbReference type="SAM" id="SignalP"/>
    </source>
</evidence>
<dbReference type="Pfam" id="PF04137">
    <property type="entry name" value="ERO1"/>
    <property type="match status" value="2"/>
</dbReference>
<evidence type="ECO:0000256" key="13">
    <source>
        <dbReference type="ARBA" id="ARBA00023157"/>
    </source>
</evidence>
<dbReference type="GO" id="GO:0016972">
    <property type="term" value="F:thiol oxidase activity"/>
    <property type="evidence" value="ECO:0007669"/>
    <property type="project" value="InterPro"/>
</dbReference>
<dbReference type="AlphaFoldDB" id="A0AAN6GJ19"/>
<evidence type="ECO:0000256" key="17">
    <source>
        <dbReference type="PIRSR" id="PIRSR017205-2"/>
    </source>
</evidence>
<keyword evidence="10" id="KW-0249">Electron transport</keyword>
<comment type="subcellular location">
    <subcellularLocation>
        <location evidence="2">Endoplasmic reticulum membrane</location>
        <topology evidence="2">Peripheral membrane protein</topology>
        <orientation evidence="2">Lumenal side</orientation>
    </subcellularLocation>
</comment>
<evidence type="ECO:0000256" key="11">
    <source>
        <dbReference type="ARBA" id="ARBA00023002"/>
    </source>
</evidence>
<dbReference type="SUPFAM" id="SSF110019">
    <property type="entry name" value="ERO1-like"/>
    <property type="match status" value="2"/>
</dbReference>
<dbReference type="PANTHER" id="PTHR12613">
    <property type="entry name" value="ERO1-RELATED"/>
    <property type="match status" value="1"/>
</dbReference>
<keyword evidence="5" id="KW-0813">Transport</keyword>
<feature type="binding site" evidence="17">
    <location>
        <position position="193"/>
    </location>
    <ligand>
        <name>FAD</name>
        <dbReference type="ChEBI" id="CHEBI:57692"/>
    </ligand>
</feature>
<keyword evidence="7 20" id="KW-0732">Signal</keyword>
<feature type="region of interest" description="Disordered" evidence="19">
    <location>
        <begin position="387"/>
        <end position="432"/>
    </location>
</feature>